<dbReference type="EMBL" id="PZQO01000008">
    <property type="protein sequence ID" value="PTM29927.1"/>
    <property type="molecule type" value="Genomic_DNA"/>
</dbReference>
<reference evidence="1 2" key="1">
    <citation type="submission" date="2018-03" db="EMBL/GenBank/DDBJ databases">
        <title>Genome Sequences of Lactobacillus sp. Isolates from Traditional Turkish Sourdough.</title>
        <authorList>
            <person name="Skory C.D."/>
            <person name="Dertli E."/>
        </authorList>
    </citation>
    <scope>NUCLEOTIDE SEQUENCE [LARGE SCALE GENOMIC DNA]</scope>
    <source>
        <strain evidence="1 2">E81</strain>
    </source>
</reference>
<dbReference type="AlphaFoldDB" id="A0ABD6XCE5"/>
<protein>
    <recommendedName>
        <fullName evidence="3">PH domain-containing protein</fullName>
    </recommendedName>
</protein>
<evidence type="ECO:0000313" key="1">
    <source>
        <dbReference type="EMBL" id="PTM29927.1"/>
    </source>
</evidence>
<evidence type="ECO:0000313" key="2">
    <source>
        <dbReference type="Proteomes" id="UP000241783"/>
    </source>
</evidence>
<name>A0ABD6XCE5_LIMRT</name>
<comment type="caution">
    <text evidence="1">The sequence shown here is derived from an EMBL/GenBank/DDBJ whole genome shotgun (WGS) entry which is preliminary data.</text>
</comment>
<dbReference type="Proteomes" id="UP000241783">
    <property type="component" value="Unassembled WGS sequence"/>
</dbReference>
<dbReference type="RefSeq" id="WP_107690373.1">
    <property type="nucleotide sequence ID" value="NZ_PZQN01000003.1"/>
</dbReference>
<evidence type="ECO:0008006" key="3">
    <source>
        <dbReference type="Google" id="ProtNLM"/>
    </source>
</evidence>
<organism evidence="1 2">
    <name type="scientific">Limosilactobacillus reuteri</name>
    <name type="common">Lactobacillus reuteri</name>
    <dbReference type="NCBI Taxonomy" id="1598"/>
    <lineage>
        <taxon>Bacteria</taxon>
        <taxon>Bacillati</taxon>
        <taxon>Bacillota</taxon>
        <taxon>Bacilli</taxon>
        <taxon>Lactobacillales</taxon>
        <taxon>Lactobacillaceae</taxon>
        <taxon>Limosilactobacillus</taxon>
    </lineage>
</organism>
<proteinExistence type="predicted"/>
<sequence>MKYTKTAPREERETIISYDALTGKWHLYTNEPKHARKWLSRIKSLDRIEYNETTQKPVVIEGDLTDSNVIISKKRHLTSEQKEKLLLTNKKSR</sequence>
<accession>A0ABD6XCE5</accession>
<gene>
    <name evidence="1" type="ORF">DA796_03750</name>
</gene>